<gene>
    <name evidence="1" type="ORF">METZ01_LOCUS350799</name>
</gene>
<dbReference type="EMBL" id="UINC01122249">
    <property type="protein sequence ID" value="SVC97945.1"/>
    <property type="molecule type" value="Genomic_DNA"/>
</dbReference>
<accession>A0A382RL90</accession>
<sequence length="320" mass="34938">AGMVFRILHSRIWCFVAVAPILSLPCTLAVQPASTNPEPAKSQKERCALADGYLSDSCEYWRAANRMRTDCSHLTVEAYYAAAEAAWNAIWTAPESPAIVEDAINAYGDALNGLLQAAREQRRLQPGGLWIGSRYKPIRIPIVLKGLPISSCNIECIEPFQPPKDKRLSRRYYRPGFGLPVTVRVKPGPEGTIDGDFDPPRLSLTATAVLRFKVPGNEKPIQKFVGPLARERAPAVLDLVEPLAVSGVHIGAAHPPLAVDLSMPMLDMLDGMPDSGLEGFVLPFEGGVTEPRLEFLQPHVKGKIPVVFIHGLASDEGTWF</sequence>
<reference evidence="1" key="1">
    <citation type="submission" date="2018-05" db="EMBL/GenBank/DDBJ databases">
        <authorList>
            <person name="Lanie J.A."/>
            <person name="Ng W.-L."/>
            <person name="Kazmierczak K.M."/>
            <person name="Andrzejewski T.M."/>
            <person name="Davidsen T.M."/>
            <person name="Wayne K.J."/>
            <person name="Tettelin H."/>
            <person name="Glass J.I."/>
            <person name="Rusch D."/>
            <person name="Podicherti R."/>
            <person name="Tsui H.-C.T."/>
            <person name="Winkler M.E."/>
        </authorList>
    </citation>
    <scope>NUCLEOTIDE SEQUENCE</scope>
</reference>
<feature type="non-terminal residue" evidence="1">
    <location>
        <position position="1"/>
    </location>
</feature>
<feature type="non-terminal residue" evidence="1">
    <location>
        <position position="320"/>
    </location>
</feature>
<name>A0A382RL90_9ZZZZ</name>
<organism evidence="1">
    <name type="scientific">marine metagenome</name>
    <dbReference type="NCBI Taxonomy" id="408172"/>
    <lineage>
        <taxon>unclassified sequences</taxon>
        <taxon>metagenomes</taxon>
        <taxon>ecological metagenomes</taxon>
    </lineage>
</organism>
<proteinExistence type="predicted"/>
<protein>
    <submittedName>
        <fullName evidence="1">Uncharacterized protein</fullName>
    </submittedName>
</protein>
<dbReference type="AlphaFoldDB" id="A0A382RL90"/>
<evidence type="ECO:0000313" key="1">
    <source>
        <dbReference type="EMBL" id="SVC97945.1"/>
    </source>
</evidence>